<dbReference type="PANTHER" id="PTHR46268:SF6">
    <property type="entry name" value="UNIVERSAL STRESS PROTEIN UP12"/>
    <property type="match status" value="1"/>
</dbReference>
<feature type="domain" description="UspA" evidence="3">
    <location>
        <begin position="171"/>
        <end position="316"/>
    </location>
</feature>
<evidence type="ECO:0000256" key="1">
    <source>
        <dbReference type="ARBA" id="ARBA00008791"/>
    </source>
</evidence>
<dbReference type="PANTHER" id="PTHR46268">
    <property type="entry name" value="STRESS RESPONSE PROTEIN NHAX"/>
    <property type="match status" value="1"/>
</dbReference>
<dbReference type="SUPFAM" id="SSF52402">
    <property type="entry name" value="Adenine nucleotide alpha hydrolases-like"/>
    <property type="match status" value="2"/>
</dbReference>
<dbReference type="Pfam" id="PF00582">
    <property type="entry name" value="Usp"/>
    <property type="match status" value="2"/>
</dbReference>
<evidence type="ECO:0000313" key="4">
    <source>
        <dbReference type="EMBL" id="MSU91761.1"/>
    </source>
</evidence>
<organism evidence="4 5">
    <name type="scientific">Halovulum marinum</name>
    <dbReference type="NCBI Taxonomy" id="2662447"/>
    <lineage>
        <taxon>Bacteria</taxon>
        <taxon>Pseudomonadati</taxon>
        <taxon>Pseudomonadota</taxon>
        <taxon>Alphaproteobacteria</taxon>
        <taxon>Rhodobacterales</taxon>
        <taxon>Paracoccaceae</taxon>
        <taxon>Halovulum</taxon>
    </lineage>
</organism>
<dbReference type="AlphaFoldDB" id="A0A6L5Z5B3"/>
<dbReference type="InterPro" id="IPR006015">
    <property type="entry name" value="Universal_stress_UspA"/>
</dbReference>
<dbReference type="RefSeq" id="WP_154449192.1">
    <property type="nucleotide sequence ID" value="NZ_WIND01000025.1"/>
</dbReference>
<evidence type="ECO:0000256" key="2">
    <source>
        <dbReference type="SAM" id="MobiDB-lite"/>
    </source>
</evidence>
<keyword evidence="5" id="KW-1185">Reference proteome</keyword>
<name>A0A6L5Z5B3_9RHOB</name>
<comment type="caution">
    <text evidence="4">The sequence shown here is derived from an EMBL/GenBank/DDBJ whole genome shotgun (WGS) entry which is preliminary data.</text>
</comment>
<sequence length="343" mass="36854">MSTRSATAFPPHTGKSRPDDARRTKAAGVIVCVDVGHDPRAMIGHAQAVAEAFGVGVVLVSVIETHGTGAKAIDPLDWEIRRREVSTHLAYLAKEFSSEDCEIGVLVLEGQPADQICNCAKKGHHDILVMSRGSGEERWRTSKVARGVMASGVGAVLMVPAESTAKTFKGYNRVFVPLDGSSLAESAIPKAIRLARTHRSELVLCHVTPEPVLTEIGPVDSETVALKDRISQHNRRVGQCYLDRAKHSLKDAGVPVSARLVTGGDARRMLVEAIAEEIADIVVMASHGKSAHADVAVGDVAGFILDRSAVPVLMVRQTGKRKDNHIFRNARSEGVRHPADMVK</sequence>
<gene>
    <name evidence="4" type="ORF">GE300_19465</name>
</gene>
<comment type="similarity">
    <text evidence="1">Belongs to the universal stress protein A family.</text>
</comment>
<dbReference type="InterPro" id="IPR006016">
    <property type="entry name" value="UspA"/>
</dbReference>
<proteinExistence type="inferred from homology"/>
<evidence type="ECO:0000259" key="3">
    <source>
        <dbReference type="Pfam" id="PF00582"/>
    </source>
</evidence>
<reference evidence="4 5" key="1">
    <citation type="submission" date="2019-10" db="EMBL/GenBank/DDBJ databases">
        <title>Cognatihalovulum marinum gen. nov. sp. nov., a new member of the family Rhodobacteraceae isolated from deep seawater of the Northwest Indian Ocean.</title>
        <authorList>
            <person name="Ruan C."/>
            <person name="Wang J."/>
            <person name="Zheng X."/>
            <person name="Song L."/>
            <person name="Zhu Y."/>
            <person name="Huang Y."/>
            <person name="Lu Z."/>
            <person name="Du W."/>
            <person name="Huang L."/>
            <person name="Dai X."/>
        </authorList>
    </citation>
    <scope>NUCLEOTIDE SEQUENCE [LARGE SCALE GENOMIC DNA]</scope>
    <source>
        <strain evidence="4 5">2CG4</strain>
    </source>
</reference>
<dbReference type="Proteomes" id="UP000474957">
    <property type="component" value="Unassembled WGS sequence"/>
</dbReference>
<protein>
    <recommendedName>
        <fullName evidence="3">UspA domain-containing protein</fullName>
    </recommendedName>
</protein>
<feature type="domain" description="UspA" evidence="3">
    <location>
        <begin position="29"/>
        <end position="160"/>
    </location>
</feature>
<dbReference type="Gene3D" id="3.40.50.620">
    <property type="entry name" value="HUPs"/>
    <property type="match status" value="2"/>
</dbReference>
<feature type="region of interest" description="Disordered" evidence="2">
    <location>
        <begin position="1"/>
        <end position="22"/>
    </location>
</feature>
<accession>A0A6L5Z5B3</accession>
<dbReference type="InterPro" id="IPR014729">
    <property type="entry name" value="Rossmann-like_a/b/a_fold"/>
</dbReference>
<evidence type="ECO:0000313" key="5">
    <source>
        <dbReference type="Proteomes" id="UP000474957"/>
    </source>
</evidence>
<dbReference type="PRINTS" id="PR01438">
    <property type="entry name" value="UNVRSLSTRESS"/>
</dbReference>
<dbReference type="EMBL" id="WIND01000025">
    <property type="protein sequence ID" value="MSU91761.1"/>
    <property type="molecule type" value="Genomic_DNA"/>
</dbReference>
<dbReference type="CDD" id="cd00293">
    <property type="entry name" value="USP-like"/>
    <property type="match status" value="2"/>
</dbReference>